<name>A0ABT2F5P6_9STAP</name>
<reference evidence="1 2" key="1">
    <citation type="journal article" date="2023" name="Int. J. Syst. Evol. Microbiol.">
        <title>Streptococcus sciuri sp. nov., Staphylococcus marylandisciuri sp. nov. and Staphylococcus americanisciuri sp. nov., isolated from faeces of eastern grey squirrel (Sciurus carolinensis).</title>
        <authorList>
            <person name="Volokhov D.V."/>
            <person name="Zagorodnyaya T.A."/>
            <person name="Furtak V.A."/>
            <person name="Nattanmai G."/>
            <person name="Randall L."/>
            <person name="Jose S."/>
            <person name="Gao Y."/>
            <person name="Eisenberg T."/>
            <person name="Delmonte P."/>
            <person name="Blom J."/>
            <person name="Mitchell K.K."/>
        </authorList>
    </citation>
    <scope>NUCLEOTIDE SEQUENCE [LARGE SCALE GENOMIC DNA]</scope>
    <source>
        <strain evidence="1 2">GRT3</strain>
    </source>
</reference>
<proteinExistence type="predicted"/>
<dbReference type="EMBL" id="JANUXY010000012">
    <property type="protein sequence ID" value="MCS4487170.1"/>
    <property type="molecule type" value="Genomic_DNA"/>
</dbReference>
<gene>
    <name evidence="1" type="ORF">NXS11_09870</name>
</gene>
<evidence type="ECO:0000313" key="2">
    <source>
        <dbReference type="Proteomes" id="UP001205609"/>
    </source>
</evidence>
<keyword evidence="2" id="KW-1185">Reference proteome</keyword>
<evidence type="ECO:0000313" key="1">
    <source>
        <dbReference type="EMBL" id="MCS4487170.1"/>
    </source>
</evidence>
<dbReference type="RefSeq" id="WP_259200833.1">
    <property type="nucleotide sequence ID" value="NZ_JANUXY010000012.1"/>
</dbReference>
<dbReference type="Proteomes" id="UP001205609">
    <property type="component" value="Unassembled WGS sequence"/>
</dbReference>
<comment type="caution">
    <text evidence="1">The sequence shown here is derived from an EMBL/GenBank/DDBJ whole genome shotgun (WGS) entry which is preliminary data.</text>
</comment>
<organism evidence="1 2">
    <name type="scientific">Staphylococcus americanisciuri</name>
    <dbReference type="NCBI Taxonomy" id="2973940"/>
    <lineage>
        <taxon>Bacteria</taxon>
        <taxon>Bacillati</taxon>
        <taxon>Bacillota</taxon>
        <taxon>Bacilli</taxon>
        <taxon>Bacillales</taxon>
        <taxon>Staphylococcaceae</taxon>
        <taxon>Staphylococcus</taxon>
    </lineage>
</organism>
<accession>A0ABT2F5P6</accession>
<protein>
    <submittedName>
        <fullName evidence="1">XRE family transcriptional regulator</fullName>
    </submittedName>
</protein>
<sequence length="63" mass="7275">MRTEIMNLLNSDISAYQISKSTGVNESTIKQLRLGKSKLDRLGLLNAEKLYDYQKQIEENEKN</sequence>